<dbReference type="InterPro" id="IPR006693">
    <property type="entry name" value="AB_hydrolase_lipase"/>
</dbReference>
<evidence type="ECO:0000259" key="10">
    <source>
        <dbReference type="Pfam" id="PF04083"/>
    </source>
</evidence>
<evidence type="ECO:0000313" key="13">
    <source>
        <dbReference type="Proteomes" id="UP000625711"/>
    </source>
</evidence>
<evidence type="ECO:0000256" key="1">
    <source>
        <dbReference type="ARBA" id="ARBA00010701"/>
    </source>
</evidence>
<keyword evidence="3 7" id="KW-0378">Hydrolase</keyword>
<keyword evidence="6" id="KW-0325">Glycoprotein</keyword>
<evidence type="ECO:0000256" key="2">
    <source>
        <dbReference type="ARBA" id="ARBA00022729"/>
    </source>
</evidence>
<dbReference type="EMBL" id="JAACXV010000024">
    <property type="protein sequence ID" value="KAF7286541.1"/>
    <property type="molecule type" value="Genomic_DNA"/>
</dbReference>
<comment type="caution">
    <text evidence="12">The sequence shown here is derived from an EMBL/GenBank/DDBJ whole genome shotgun (WGS) entry which is preliminary data.</text>
</comment>
<feature type="active site" description="Charge relay system" evidence="8">
    <location>
        <position position="386"/>
    </location>
</feature>
<dbReference type="GO" id="GO:0016788">
    <property type="term" value="F:hydrolase activity, acting on ester bonds"/>
    <property type="evidence" value="ECO:0007669"/>
    <property type="project" value="InterPro"/>
</dbReference>
<dbReference type="AlphaFoldDB" id="A0A834MKJ0"/>
<dbReference type="SUPFAM" id="SSF53474">
    <property type="entry name" value="alpha/beta-Hydrolases"/>
    <property type="match status" value="1"/>
</dbReference>
<name>A0A834MKJ0_RHYFE</name>
<dbReference type="GO" id="GO:0016042">
    <property type="term" value="P:lipid catabolic process"/>
    <property type="evidence" value="ECO:0007669"/>
    <property type="project" value="UniProtKB-KW"/>
</dbReference>
<dbReference type="InterPro" id="IPR022742">
    <property type="entry name" value="Hydrolase_4"/>
</dbReference>
<feature type="active site" description="Charge relay system" evidence="8">
    <location>
        <position position="354"/>
    </location>
</feature>
<feature type="domain" description="Serine aminopeptidase S33" evidence="11">
    <location>
        <begin position="108"/>
        <end position="254"/>
    </location>
</feature>
<reference evidence="12" key="1">
    <citation type="submission" date="2020-08" db="EMBL/GenBank/DDBJ databases">
        <title>Genome sequencing and assembly of the red palm weevil Rhynchophorus ferrugineus.</title>
        <authorList>
            <person name="Dias G.B."/>
            <person name="Bergman C.M."/>
            <person name="Manee M."/>
        </authorList>
    </citation>
    <scope>NUCLEOTIDE SEQUENCE</scope>
    <source>
        <strain evidence="12">AA-2017</strain>
        <tissue evidence="12">Whole larva</tissue>
    </source>
</reference>
<dbReference type="Proteomes" id="UP000625711">
    <property type="component" value="Unassembled WGS sequence"/>
</dbReference>
<keyword evidence="2 9" id="KW-0732">Signal</keyword>
<feature type="chain" id="PRO_5032570879" description="Lipase" evidence="9">
    <location>
        <begin position="17"/>
        <end position="410"/>
    </location>
</feature>
<dbReference type="Pfam" id="PF04083">
    <property type="entry name" value="Abhydro_lipase"/>
    <property type="match status" value="1"/>
</dbReference>
<comment type="similarity">
    <text evidence="1 7">Belongs to the AB hydrolase superfamily. Lipase family.</text>
</comment>
<keyword evidence="4 7" id="KW-0442">Lipid degradation</keyword>
<dbReference type="PANTHER" id="PTHR11005">
    <property type="entry name" value="LYSOSOMAL ACID LIPASE-RELATED"/>
    <property type="match status" value="1"/>
</dbReference>
<dbReference type="InterPro" id="IPR029058">
    <property type="entry name" value="AB_hydrolase_fold"/>
</dbReference>
<dbReference type="PIRSF" id="PIRSF000862">
    <property type="entry name" value="Steryl_ester_lip"/>
    <property type="match status" value="1"/>
</dbReference>
<evidence type="ECO:0000313" key="12">
    <source>
        <dbReference type="EMBL" id="KAF7286541.1"/>
    </source>
</evidence>
<keyword evidence="5" id="KW-0443">Lipid metabolism</keyword>
<feature type="active site" description="Nucleophile" evidence="8">
    <location>
        <position position="179"/>
    </location>
</feature>
<organism evidence="12 13">
    <name type="scientific">Rhynchophorus ferrugineus</name>
    <name type="common">Red palm weevil</name>
    <name type="synonym">Curculio ferrugineus</name>
    <dbReference type="NCBI Taxonomy" id="354439"/>
    <lineage>
        <taxon>Eukaryota</taxon>
        <taxon>Metazoa</taxon>
        <taxon>Ecdysozoa</taxon>
        <taxon>Arthropoda</taxon>
        <taxon>Hexapoda</taxon>
        <taxon>Insecta</taxon>
        <taxon>Pterygota</taxon>
        <taxon>Neoptera</taxon>
        <taxon>Endopterygota</taxon>
        <taxon>Coleoptera</taxon>
        <taxon>Polyphaga</taxon>
        <taxon>Cucujiformia</taxon>
        <taxon>Curculionidae</taxon>
        <taxon>Dryophthorinae</taxon>
        <taxon>Rhynchophorus</taxon>
    </lineage>
</organism>
<dbReference type="InterPro" id="IPR025483">
    <property type="entry name" value="Lipase_euk"/>
</dbReference>
<evidence type="ECO:0000256" key="9">
    <source>
        <dbReference type="SAM" id="SignalP"/>
    </source>
</evidence>
<evidence type="ECO:0000256" key="8">
    <source>
        <dbReference type="PIRSR" id="PIRSR000862-1"/>
    </source>
</evidence>
<gene>
    <name evidence="12" type="ORF">GWI33_004944</name>
</gene>
<evidence type="ECO:0000256" key="3">
    <source>
        <dbReference type="ARBA" id="ARBA00022801"/>
    </source>
</evidence>
<dbReference type="OrthoDB" id="9974421at2759"/>
<dbReference type="Gene3D" id="3.40.50.1820">
    <property type="entry name" value="alpha/beta hydrolase"/>
    <property type="match status" value="1"/>
</dbReference>
<sequence>MKCLLLLIGLVVAINGAVVQQSDDELVSHILHEIELLDAANYTVENLIENDGYPVETHSVTTSDGYILKLHRIPHGKTSKNLGRVAYLQHGILSSSADWVVLGPGKGLAYMLADAGYDVWMGNARGNTQSRAHVNYNPDKDSSFWQFSWHEIGVIDLPAMIDYVLETTQVESIYYAGHSQGTTTFYVMTSSLPEYNDKIKAHVSLAPIAFMNHMTSPLMKIMAFWSSSLEILLNIIGINEFFPNDDFIKNVMSDVVCKEDSITQLLCTNALFAICGFSRDEMNTTLLPIMMKYTPAGASTKQLMHYAQEINSGQFRQYDWGLLINMSKYGSLFPPGYDLSKITAPTYMLYSKNDWLSAATDVQKLCSQMTKGCKGTILLSDYKFNHLDYMFGIHAPTIVYNKVISLFARN</sequence>
<dbReference type="Pfam" id="PF12146">
    <property type="entry name" value="Hydrolase_4"/>
    <property type="match status" value="1"/>
</dbReference>
<evidence type="ECO:0000259" key="11">
    <source>
        <dbReference type="Pfam" id="PF12146"/>
    </source>
</evidence>
<dbReference type="FunFam" id="3.40.50.1820:FF:000021">
    <property type="entry name" value="Lipase"/>
    <property type="match status" value="1"/>
</dbReference>
<accession>A0A834MKJ0</accession>
<evidence type="ECO:0000256" key="4">
    <source>
        <dbReference type="ARBA" id="ARBA00022963"/>
    </source>
</evidence>
<evidence type="ECO:0000256" key="6">
    <source>
        <dbReference type="ARBA" id="ARBA00023180"/>
    </source>
</evidence>
<keyword evidence="13" id="KW-1185">Reference proteome</keyword>
<evidence type="ECO:0000256" key="7">
    <source>
        <dbReference type="PIRNR" id="PIRNR000862"/>
    </source>
</evidence>
<evidence type="ECO:0000256" key="5">
    <source>
        <dbReference type="ARBA" id="ARBA00023098"/>
    </source>
</evidence>
<protein>
    <recommendedName>
        <fullName evidence="7">Lipase</fullName>
    </recommendedName>
</protein>
<feature type="domain" description="Partial AB-hydrolase lipase" evidence="10">
    <location>
        <begin position="45"/>
        <end position="101"/>
    </location>
</feature>
<proteinExistence type="inferred from homology"/>
<feature type="signal peptide" evidence="9">
    <location>
        <begin position="1"/>
        <end position="16"/>
    </location>
</feature>